<dbReference type="GO" id="GO:0006298">
    <property type="term" value="P:mismatch repair"/>
    <property type="evidence" value="ECO:0007669"/>
    <property type="project" value="UniProtKB-UniRule"/>
</dbReference>
<dbReference type="Pfam" id="PF00488">
    <property type="entry name" value="MutS_V"/>
    <property type="match status" value="1"/>
</dbReference>
<dbReference type="GO" id="GO:0003684">
    <property type="term" value="F:damaged DNA binding"/>
    <property type="evidence" value="ECO:0007669"/>
    <property type="project" value="UniProtKB-UniRule"/>
</dbReference>
<sequence length="895" mass="100647">MSNIKMTPMLEQYLRIKQDYPDALLFYRMGDFYELFLEDAEIAARDLQIALTSRNPNAEAPVPMCGVPYHSCDPYLAKLLECGHNVAICDQVEDPKLAKGLVKREVTRVLTPGTVVEDANLAAKAHNYLAAILWDAKAAAGGLAWVDFSTGEWTGIQSSREEELWQWMQKTDPREILIPREQAVPKRYADFEPRIHPLPVPSFFDLPGARRRVCEAQGVADLEALDLADKPQLAQACGAILAYLRQTQKHDLTHLAPFRPLNLARHLLLDEVTERNLELFRRLDGGRGRGTLWHVLDRTMTPMGGRLLAERLQRPWKELGPIQGTQEAVAFLVDNEPLRQDLRTRLDSVYDLERLSTRIFLNRANPKDFLALRNSLSVLPQMEELLEQARTSGDEADIPEQDGLPRMIAQMLKGWDNLADWAGLLQKALADNPPHLITEGGLFRYGYEPELDELMDLTEHGEARVNDLLEEEKSTSGLERLRLGFNKVFGYYFEVPKSLADKVPYHFTRKQTLVNCERYITPQLKELEEKLLSASDKRKALEYRLFNELRERLAQARHRFMDMAGRVAALDYWQGLAEAAVQHNWSRPEVHEGLDIEIVSGRHPVVEAMQGDTNYIPNDVRVGEDKRLLVITGPNMAGKSTVLRQAAIITIMAQMGSFVPARTARIGMADRIFSRVGASDNLAQGQSTFMVEMMETARILRQAGRRSLVILDEIGRGTSTFDGLALAWAVVEELCARGKGGVRTLFATHYHELTVLESKLPQVANFNIAVKEYKGDIVFLRRLVPGPSDRSYGIEVARLAGVPRSVVGRAKDILHELERRAKENGNGRHPAAPEVQSVLLPGFGASQPEPAPEPSMPPHVAEVMDELENLDVNSLTPIEALNVLHRWKTTGLNKD</sequence>
<evidence type="ECO:0000256" key="5">
    <source>
        <dbReference type="ARBA" id="ARBA00022840"/>
    </source>
</evidence>
<dbReference type="InterPro" id="IPR007861">
    <property type="entry name" value="DNA_mismatch_repair_MutS_clamp"/>
</dbReference>
<dbReference type="SUPFAM" id="SSF52540">
    <property type="entry name" value="P-loop containing nucleoside triphosphate hydrolases"/>
    <property type="match status" value="1"/>
</dbReference>
<dbReference type="PANTHER" id="PTHR11361:SF34">
    <property type="entry name" value="DNA MISMATCH REPAIR PROTEIN MSH1, MITOCHONDRIAL"/>
    <property type="match status" value="1"/>
</dbReference>
<dbReference type="GO" id="GO:0140664">
    <property type="term" value="F:ATP-dependent DNA damage sensor activity"/>
    <property type="evidence" value="ECO:0007669"/>
    <property type="project" value="InterPro"/>
</dbReference>
<keyword evidence="3 9" id="KW-0547">Nucleotide-binding</keyword>
<keyword evidence="6 9" id="KW-0238">DNA-binding</keyword>
<keyword evidence="7 9" id="KW-0234">DNA repair</keyword>
<evidence type="ECO:0000256" key="8">
    <source>
        <dbReference type="ARBA" id="ARBA00024647"/>
    </source>
</evidence>
<evidence type="ECO:0000256" key="6">
    <source>
        <dbReference type="ARBA" id="ARBA00023125"/>
    </source>
</evidence>
<proteinExistence type="inferred from homology"/>
<dbReference type="CDD" id="cd03284">
    <property type="entry name" value="ABC_MutS1"/>
    <property type="match status" value="1"/>
</dbReference>
<dbReference type="InterPro" id="IPR045076">
    <property type="entry name" value="MutS"/>
</dbReference>
<dbReference type="InterPro" id="IPR017261">
    <property type="entry name" value="DNA_mismatch_repair_MutS/MSH"/>
</dbReference>
<organism evidence="12 13">
    <name type="scientific">Desulfobaculum xiamenense</name>
    <dbReference type="NCBI Taxonomy" id="995050"/>
    <lineage>
        <taxon>Bacteria</taxon>
        <taxon>Pseudomonadati</taxon>
        <taxon>Thermodesulfobacteriota</taxon>
        <taxon>Desulfovibrionia</taxon>
        <taxon>Desulfovibrionales</taxon>
        <taxon>Desulfovibrionaceae</taxon>
        <taxon>Desulfobaculum</taxon>
    </lineage>
</organism>
<evidence type="ECO:0000313" key="13">
    <source>
        <dbReference type="Proteomes" id="UP000580856"/>
    </source>
</evidence>
<evidence type="ECO:0000256" key="10">
    <source>
        <dbReference type="RuleBase" id="RU003756"/>
    </source>
</evidence>
<dbReference type="InterPro" id="IPR016151">
    <property type="entry name" value="DNA_mismatch_repair_MutS_N"/>
</dbReference>
<dbReference type="SUPFAM" id="SSF55271">
    <property type="entry name" value="DNA repair protein MutS, domain I"/>
    <property type="match status" value="1"/>
</dbReference>
<feature type="domain" description="DNA mismatch repair proteins mutS family" evidence="11">
    <location>
        <begin position="707"/>
        <end position="723"/>
    </location>
</feature>
<dbReference type="Gene3D" id="3.40.1170.10">
    <property type="entry name" value="DNA repair protein MutS, domain I"/>
    <property type="match status" value="1"/>
</dbReference>
<dbReference type="Gene3D" id="3.40.50.300">
    <property type="entry name" value="P-loop containing nucleotide triphosphate hydrolases"/>
    <property type="match status" value="1"/>
</dbReference>
<feature type="binding site" evidence="9">
    <location>
        <begin position="633"/>
        <end position="640"/>
    </location>
    <ligand>
        <name>ATP</name>
        <dbReference type="ChEBI" id="CHEBI:30616"/>
    </ligand>
</feature>
<dbReference type="PANTHER" id="PTHR11361">
    <property type="entry name" value="DNA MISMATCH REPAIR PROTEIN MUTS FAMILY MEMBER"/>
    <property type="match status" value="1"/>
</dbReference>
<dbReference type="Pfam" id="PF05190">
    <property type="entry name" value="MutS_IV"/>
    <property type="match status" value="1"/>
</dbReference>
<dbReference type="InterPro" id="IPR000432">
    <property type="entry name" value="DNA_mismatch_repair_MutS_C"/>
</dbReference>
<dbReference type="GO" id="GO:0030983">
    <property type="term" value="F:mismatched DNA binding"/>
    <property type="evidence" value="ECO:0007669"/>
    <property type="project" value="InterPro"/>
</dbReference>
<dbReference type="PIRSF" id="PIRSF037677">
    <property type="entry name" value="DNA_mis_repair_Msh6"/>
    <property type="match status" value="1"/>
</dbReference>
<dbReference type="NCBIfam" id="NF003810">
    <property type="entry name" value="PRK05399.1"/>
    <property type="match status" value="1"/>
</dbReference>
<keyword evidence="13" id="KW-1185">Reference proteome</keyword>
<dbReference type="SMART" id="SM00533">
    <property type="entry name" value="MUTSd"/>
    <property type="match status" value="1"/>
</dbReference>
<evidence type="ECO:0000256" key="7">
    <source>
        <dbReference type="ARBA" id="ARBA00023204"/>
    </source>
</evidence>
<dbReference type="FunFam" id="3.40.1170.10:FF:000001">
    <property type="entry name" value="DNA mismatch repair protein MutS"/>
    <property type="match status" value="1"/>
</dbReference>
<dbReference type="Proteomes" id="UP000580856">
    <property type="component" value="Unassembled WGS sequence"/>
</dbReference>
<dbReference type="Pfam" id="PF05188">
    <property type="entry name" value="MutS_II"/>
    <property type="match status" value="1"/>
</dbReference>
<evidence type="ECO:0000256" key="1">
    <source>
        <dbReference type="ARBA" id="ARBA00006271"/>
    </source>
</evidence>
<evidence type="ECO:0000256" key="3">
    <source>
        <dbReference type="ARBA" id="ARBA00022741"/>
    </source>
</evidence>
<dbReference type="InterPro" id="IPR007860">
    <property type="entry name" value="DNA_mmatch_repair_MutS_con_dom"/>
</dbReference>
<evidence type="ECO:0000256" key="2">
    <source>
        <dbReference type="ARBA" id="ARBA00021982"/>
    </source>
</evidence>
<comment type="similarity">
    <text evidence="1 9 10">Belongs to the DNA mismatch repair MutS family.</text>
</comment>
<dbReference type="HAMAP" id="MF_00096">
    <property type="entry name" value="MutS"/>
    <property type="match status" value="1"/>
</dbReference>
<dbReference type="GO" id="GO:0005524">
    <property type="term" value="F:ATP binding"/>
    <property type="evidence" value="ECO:0007669"/>
    <property type="project" value="UniProtKB-UniRule"/>
</dbReference>
<dbReference type="InterPro" id="IPR036187">
    <property type="entry name" value="DNA_mismatch_repair_MutS_sf"/>
</dbReference>
<dbReference type="GO" id="GO:0005829">
    <property type="term" value="C:cytosol"/>
    <property type="evidence" value="ECO:0007669"/>
    <property type="project" value="TreeGrafter"/>
</dbReference>
<dbReference type="FunFam" id="3.40.50.300:FF:000870">
    <property type="entry name" value="MutS protein homolog 4"/>
    <property type="match status" value="1"/>
</dbReference>
<dbReference type="InterPro" id="IPR036678">
    <property type="entry name" value="MutS_con_dom_sf"/>
</dbReference>
<dbReference type="Gene3D" id="1.10.1420.10">
    <property type="match status" value="2"/>
</dbReference>
<dbReference type="Gene3D" id="3.30.420.110">
    <property type="entry name" value="MutS, connector domain"/>
    <property type="match status" value="1"/>
</dbReference>
<dbReference type="Pfam" id="PF01624">
    <property type="entry name" value="MutS_I"/>
    <property type="match status" value="1"/>
</dbReference>
<evidence type="ECO:0000256" key="4">
    <source>
        <dbReference type="ARBA" id="ARBA00022763"/>
    </source>
</evidence>
<dbReference type="SMART" id="SM00534">
    <property type="entry name" value="MUTSac"/>
    <property type="match status" value="1"/>
</dbReference>
<dbReference type="Pfam" id="PF05192">
    <property type="entry name" value="MutS_III"/>
    <property type="match status" value="1"/>
</dbReference>
<comment type="caution">
    <text evidence="12">The sequence shown here is derived from an EMBL/GenBank/DDBJ whole genome shotgun (WGS) entry which is preliminary data.</text>
</comment>
<evidence type="ECO:0000313" key="12">
    <source>
        <dbReference type="EMBL" id="NJB66808.1"/>
    </source>
</evidence>
<dbReference type="PROSITE" id="PS00486">
    <property type="entry name" value="DNA_MISMATCH_REPAIR_2"/>
    <property type="match status" value="1"/>
</dbReference>
<keyword evidence="4 9" id="KW-0227">DNA damage</keyword>
<dbReference type="SUPFAM" id="SSF53150">
    <property type="entry name" value="DNA repair protein MutS, domain II"/>
    <property type="match status" value="1"/>
</dbReference>
<keyword evidence="5 9" id="KW-0067">ATP-binding</keyword>
<dbReference type="InterPro" id="IPR007695">
    <property type="entry name" value="DNA_mismatch_repair_MutS-lik_N"/>
</dbReference>
<dbReference type="SUPFAM" id="SSF48334">
    <property type="entry name" value="DNA repair protein MutS, domain III"/>
    <property type="match status" value="1"/>
</dbReference>
<accession>A0A846QEM0</accession>
<dbReference type="EMBL" id="JAATJA010000001">
    <property type="protein sequence ID" value="NJB66808.1"/>
    <property type="molecule type" value="Genomic_DNA"/>
</dbReference>
<dbReference type="NCBIfam" id="TIGR01070">
    <property type="entry name" value="mutS1"/>
    <property type="match status" value="1"/>
</dbReference>
<evidence type="ECO:0000259" key="11">
    <source>
        <dbReference type="PROSITE" id="PS00486"/>
    </source>
</evidence>
<name>A0A846QEM0_9BACT</name>
<dbReference type="AlphaFoldDB" id="A0A846QEM0"/>
<protein>
    <recommendedName>
        <fullName evidence="2 9">DNA mismatch repair protein MutS</fullName>
    </recommendedName>
</protein>
<dbReference type="InterPro" id="IPR007696">
    <property type="entry name" value="DNA_mismatch_repair_MutS_core"/>
</dbReference>
<dbReference type="InterPro" id="IPR027417">
    <property type="entry name" value="P-loop_NTPase"/>
</dbReference>
<gene>
    <name evidence="9" type="primary">mutS</name>
    <name evidence="12" type="ORF">GGQ74_000448</name>
</gene>
<evidence type="ECO:0000256" key="9">
    <source>
        <dbReference type="HAMAP-Rule" id="MF_00096"/>
    </source>
</evidence>
<reference evidence="12 13" key="1">
    <citation type="submission" date="2020-03" db="EMBL/GenBank/DDBJ databases">
        <title>Genomic Encyclopedia of Type Strains, Phase IV (KMG-IV): sequencing the most valuable type-strain genomes for metagenomic binning, comparative biology and taxonomic classification.</title>
        <authorList>
            <person name="Goeker M."/>
        </authorList>
    </citation>
    <scope>NUCLEOTIDE SEQUENCE [LARGE SCALE GENOMIC DNA]</scope>
    <source>
        <strain evidence="12 13">DSM 24233</strain>
    </source>
</reference>
<comment type="function">
    <text evidence="8 9">This protein is involved in the repair of mismatches in DNA. It is possible that it carries out the mismatch recognition step. This protein has a weak ATPase activity.</text>
</comment>
<dbReference type="InterPro" id="IPR005748">
    <property type="entry name" value="DNA_mismatch_repair_MutS"/>
</dbReference>